<organism evidence="1 2">
    <name type="scientific">Schistocephalus solidus</name>
    <name type="common">Tapeworm</name>
    <dbReference type="NCBI Taxonomy" id="70667"/>
    <lineage>
        <taxon>Eukaryota</taxon>
        <taxon>Metazoa</taxon>
        <taxon>Spiralia</taxon>
        <taxon>Lophotrochozoa</taxon>
        <taxon>Platyhelminthes</taxon>
        <taxon>Cestoda</taxon>
        <taxon>Eucestoda</taxon>
        <taxon>Diphyllobothriidea</taxon>
        <taxon>Diphyllobothriidae</taxon>
        <taxon>Schistocephalus</taxon>
    </lineage>
</organism>
<sequence>MVLPSGHTPGNRQDWRAKPGEGLHFCVCLHTRCRRLVQQRLQEMKNTWMIRKAEEIQGYADRKEMKNFLDDPKG</sequence>
<dbReference type="AlphaFoldDB" id="A0A3P7DP07"/>
<evidence type="ECO:0000313" key="1">
    <source>
        <dbReference type="EMBL" id="VDM06307.1"/>
    </source>
</evidence>
<keyword evidence="2" id="KW-1185">Reference proteome</keyword>
<reference evidence="1 2" key="1">
    <citation type="submission" date="2018-11" db="EMBL/GenBank/DDBJ databases">
        <authorList>
            <consortium name="Pathogen Informatics"/>
        </authorList>
    </citation>
    <scope>NUCLEOTIDE SEQUENCE [LARGE SCALE GENOMIC DNA]</scope>
    <source>
        <strain evidence="1 2">NST_G2</strain>
    </source>
</reference>
<proteinExistence type="predicted"/>
<accession>A0A3P7DP07</accession>
<protein>
    <submittedName>
        <fullName evidence="1">Uncharacterized protein</fullName>
    </submittedName>
</protein>
<dbReference type="OrthoDB" id="10513595at2759"/>
<dbReference type="Proteomes" id="UP000275846">
    <property type="component" value="Unassembled WGS sequence"/>
</dbReference>
<gene>
    <name evidence="1" type="ORF">SSLN_LOCUS19921</name>
</gene>
<name>A0A3P7DP07_SCHSO</name>
<evidence type="ECO:0000313" key="2">
    <source>
        <dbReference type="Proteomes" id="UP000275846"/>
    </source>
</evidence>
<dbReference type="EMBL" id="UYSU01050474">
    <property type="protein sequence ID" value="VDM06307.1"/>
    <property type="molecule type" value="Genomic_DNA"/>
</dbReference>